<sequence>MRATLTPFQKLLLLLGFLLLSMHLNSCKHTDPEEVPEPFPIFETGKIYVANEHAGTISVIDAATNKVLKTININEGNSNALMAHNVQVAPDGNTVWVTGVPMDHTTDEKLVIIDAKADSVIYRKNMGVHLHMAHVVLDSQSKFAYVTGTEAGLVLQINTQTFHTSNVYTLPANHQPHGLRYYNGKLYVANLEDKSISVIDVSTGQITEIPVGGMAVQTAISQDGKYVFASLFDTKEVVRYNLQTQTLDRISLPAIAQGPIQLYPTPDSKKFFVCDQGVLLNRPVSDKVFVIDIEKAAVTNTINVGNAAHGVVVSKSGKTAYSTNTNDGTVSVIDVALEKVIATIPVGFTPNGISFLSETGGMP</sequence>
<proteinExistence type="predicted"/>
<dbReference type="InterPro" id="IPR051200">
    <property type="entry name" value="Host-pathogen_enzymatic-act"/>
</dbReference>
<name>A0ABW0E9V6_9BACT</name>
<reference evidence="2" key="1">
    <citation type="journal article" date="2019" name="Int. J. Syst. Evol. Microbiol.">
        <title>The Global Catalogue of Microorganisms (GCM) 10K type strain sequencing project: providing services to taxonomists for standard genome sequencing and annotation.</title>
        <authorList>
            <consortium name="The Broad Institute Genomics Platform"/>
            <consortium name="The Broad Institute Genome Sequencing Center for Infectious Disease"/>
            <person name="Wu L."/>
            <person name="Ma J."/>
        </authorList>
    </citation>
    <scope>NUCLEOTIDE SEQUENCE [LARGE SCALE GENOMIC DNA]</scope>
    <source>
        <strain evidence="2">KACC 12602</strain>
    </source>
</reference>
<dbReference type="SUPFAM" id="SSF50974">
    <property type="entry name" value="Nitrous oxide reductase, N-terminal domain"/>
    <property type="match status" value="1"/>
</dbReference>
<gene>
    <name evidence="1" type="ORF">ACFPIB_04105</name>
</gene>
<organism evidence="1 2">
    <name type="scientific">Adhaeribacter terreus</name>
    <dbReference type="NCBI Taxonomy" id="529703"/>
    <lineage>
        <taxon>Bacteria</taxon>
        <taxon>Pseudomonadati</taxon>
        <taxon>Bacteroidota</taxon>
        <taxon>Cytophagia</taxon>
        <taxon>Cytophagales</taxon>
        <taxon>Hymenobacteraceae</taxon>
        <taxon>Adhaeribacter</taxon>
    </lineage>
</organism>
<dbReference type="RefSeq" id="WP_378016161.1">
    <property type="nucleotide sequence ID" value="NZ_JBHSKT010000002.1"/>
</dbReference>
<dbReference type="PANTHER" id="PTHR47197:SF3">
    <property type="entry name" value="DIHYDRO-HEME D1 DEHYDROGENASE"/>
    <property type="match status" value="1"/>
</dbReference>
<dbReference type="InterPro" id="IPR011964">
    <property type="entry name" value="YVTN_b-propeller_repeat"/>
</dbReference>
<dbReference type="Gene3D" id="2.130.10.10">
    <property type="entry name" value="YVTN repeat-like/Quinoprotein amine dehydrogenase"/>
    <property type="match status" value="2"/>
</dbReference>
<dbReference type="Proteomes" id="UP001596161">
    <property type="component" value="Unassembled WGS sequence"/>
</dbReference>
<dbReference type="InterPro" id="IPR011045">
    <property type="entry name" value="N2O_reductase_N"/>
</dbReference>
<dbReference type="NCBIfam" id="TIGR02276">
    <property type="entry name" value="beta_rpt_yvtn"/>
    <property type="match status" value="3"/>
</dbReference>
<evidence type="ECO:0000313" key="1">
    <source>
        <dbReference type="EMBL" id="MFC5269781.1"/>
    </source>
</evidence>
<accession>A0ABW0E9V6</accession>
<comment type="caution">
    <text evidence="1">The sequence shown here is derived from an EMBL/GenBank/DDBJ whole genome shotgun (WGS) entry which is preliminary data.</text>
</comment>
<dbReference type="PANTHER" id="PTHR47197">
    <property type="entry name" value="PROTEIN NIRF"/>
    <property type="match status" value="1"/>
</dbReference>
<evidence type="ECO:0000313" key="2">
    <source>
        <dbReference type="Proteomes" id="UP001596161"/>
    </source>
</evidence>
<dbReference type="EMBL" id="JBHSKT010000002">
    <property type="protein sequence ID" value="MFC5269781.1"/>
    <property type="molecule type" value="Genomic_DNA"/>
</dbReference>
<dbReference type="InterPro" id="IPR015943">
    <property type="entry name" value="WD40/YVTN_repeat-like_dom_sf"/>
</dbReference>
<protein>
    <submittedName>
        <fullName evidence="1">YncE family protein</fullName>
    </submittedName>
</protein>
<keyword evidence="2" id="KW-1185">Reference proteome</keyword>